<dbReference type="EMBL" id="BJFL01000003">
    <property type="protein sequence ID" value="GDY29401.1"/>
    <property type="molecule type" value="Genomic_DNA"/>
</dbReference>
<keyword evidence="2" id="KW-1133">Transmembrane helix</keyword>
<organism evidence="3 4">
    <name type="scientific">Gandjariella thermophila</name>
    <dbReference type="NCBI Taxonomy" id="1931992"/>
    <lineage>
        <taxon>Bacteria</taxon>
        <taxon>Bacillati</taxon>
        <taxon>Actinomycetota</taxon>
        <taxon>Actinomycetes</taxon>
        <taxon>Pseudonocardiales</taxon>
        <taxon>Pseudonocardiaceae</taxon>
        <taxon>Gandjariella</taxon>
    </lineage>
</organism>
<feature type="compositionally biased region" description="Pro residues" evidence="1">
    <location>
        <begin position="131"/>
        <end position="142"/>
    </location>
</feature>
<keyword evidence="4" id="KW-1185">Reference proteome</keyword>
<reference evidence="4" key="1">
    <citation type="submission" date="2019-04" db="EMBL/GenBank/DDBJ databases">
        <title>Draft genome sequence of Pseudonocardiaceae bacterium SL3-2-4.</title>
        <authorList>
            <person name="Ningsih F."/>
            <person name="Yokota A."/>
            <person name="Sakai Y."/>
            <person name="Nanatani K."/>
            <person name="Yabe S."/>
            <person name="Oetari A."/>
            <person name="Sjamsuridzal W."/>
        </authorList>
    </citation>
    <scope>NUCLEOTIDE SEQUENCE [LARGE SCALE GENOMIC DNA]</scope>
    <source>
        <strain evidence="4">SL3-2-4</strain>
    </source>
</reference>
<dbReference type="AlphaFoldDB" id="A0A4D4IYT0"/>
<feature type="compositionally biased region" description="Acidic residues" evidence="1">
    <location>
        <begin position="277"/>
        <end position="288"/>
    </location>
</feature>
<protein>
    <submittedName>
        <fullName evidence="3">Uncharacterized protein</fullName>
    </submittedName>
</protein>
<dbReference type="OrthoDB" id="3700401at2"/>
<evidence type="ECO:0000313" key="3">
    <source>
        <dbReference type="EMBL" id="GDY29401.1"/>
    </source>
</evidence>
<keyword evidence="2" id="KW-0472">Membrane</keyword>
<sequence length="411" mass="42455">MAVFGQVWLWSVLAFAIGAVLSWLWLARPLRRQVQDLEWQLEEARSSAAARGGAPAPAVPPPGVPGPRGEQPTRWDAGGQPAASSGPATRAAAGRAAAGRAPAAGFPGPGQPPAAAGHPAQAASTQALPGQAPPTRVPPPAAGAPAQRPGRPAPEPDQPPRVFGGVLPPHDTRPTETTAQLGRPGAGADEEPELPVEDTPGAPTGVPVRTAEPDRRTQRPTAPPEPNVAAAGRPPRTTEMEAPPSRISGAFDPGDQVLAPPEVTDGHGWPESNAEHDDVEDVAEDEEAPTSRPPAGAAEPPSAEAERPRSLFEPVVDPEQARRRARPAPGPSQTAEGSSPPAGRAPFGPGSALPQPDGSPPSPEFRVKAFLAGRRYLTADSPDFERTRAQVWFRTATDAQRAGFVAVTPPA</sequence>
<gene>
    <name evidence="3" type="ORF">GTS_10340</name>
</gene>
<accession>A0A4D4IYT0</accession>
<evidence type="ECO:0000256" key="1">
    <source>
        <dbReference type="SAM" id="MobiDB-lite"/>
    </source>
</evidence>
<evidence type="ECO:0000313" key="4">
    <source>
        <dbReference type="Proteomes" id="UP000298860"/>
    </source>
</evidence>
<feature type="compositionally biased region" description="Low complexity" evidence="1">
    <location>
        <begin position="77"/>
        <end position="106"/>
    </location>
</feature>
<evidence type="ECO:0000256" key="2">
    <source>
        <dbReference type="SAM" id="Phobius"/>
    </source>
</evidence>
<keyword evidence="2" id="KW-0812">Transmembrane</keyword>
<feature type="compositionally biased region" description="Low complexity" evidence="1">
    <location>
        <begin position="113"/>
        <end position="130"/>
    </location>
</feature>
<feature type="compositionally biased region" description="Low complexity" evidence="1">
    <location>
        <begin position="293"/>
        <end position="303"/>
    </location>
</feature>
<proteinExistence type="predicted"/>
<dbReference type="Proteomes" id="UP000298860">
    <property type="component" value="Unassembled WGS sequence"/>
</dbReference>
<name>A0A4D4IYT0_9PSEU</name>
<feature type="region of interest" description="Disordered" evidence="1">
    <location>
        <begin position="48"/>
        <end position="365"/>
    </location>
</feature>
<comment type="caution">
    <text evidence="3">The sequence shown here is derived from an EMBL/GenBank/DDBJ whole genome shotgun (WGS) entry which is preliminary data.</text>
</comment>
<feature type="transmembrane region" description="Helical" evidence="2">
    <location>
        <begin position="7"/>
        <end position="26"/>
    </location>
</feature>
<dbReference type="RefSeq" id="WP_137812571.1">
    <property type="nucleotide sequence ID" value="NZ_BJFL01000003.1"/>
</dbReference>